<dbReference type="SUPFAM" id="SSF53633">
    <property type="entry name" value="Carbamate kinase-like"/>
    <property type="match status" value="1"/>
</dbReference>
<dbReference type="Gene3D" id="3.40.1160.10">
    <property type="entry name" value="Acetylglutamate kinase-like"/>
    <property type="match status" value="1"/>
</dbReference>
<dbReference type="InterPro" id="IPR036393">
    <property type="entry name" value="AceGlu_kinase-like_sf"/>
</dbReference>
<evidence type="ECO:0000259" key="6">
    <source>
        <dbReference type="Pfam" id="PF00696"/>
    </source>
</evidence>
<dbReference type="Proteomes" id="UP000001889">
    <property type="component" value="Chromosome"/>
</dbReference>
<feature type="domain" description="Aspartate/glutamate/uridylate kinase" evidence="6">
    <location>
        <begin position="40"/>
        <end position="318"/>
    </location>
</feature>
<evidence type="ECO:0000313" key="8">
    <source>
        <dbReference type="Proteomes" id="UP000001889"/>
    </source>
</evidence>
<comment type="similarity">
    <text evidence="1 5">Belongs to the carbamate kinase family.</text>
</comment>
<dbReference type="PRINTS" id="PR01469">
    <property type="entry name" value="CARBMTKINASE"/>
</dbReference>
<gene>
    <name evidence="7" type="primary">arcC</name>
    <name evidence="7" type="ordered locus">ROD_50691</name>
</gene>
<dbReference type="PANTHER" id="PTHR30409:SF1">
    <property type="entry name" value="CARBAMATE KINASE-RELATED"/>
    <property type="match status" value="1"/>
</dbReference>
<dbReference type="Pfam" id="PF00696">
    <property type="entry name" value="AA_kinase"/>
    <property type="match status" value="1"/>
</dbReference>
<dbReference type="EMBL" id="FN543502">
    <property type="protein sequence ID" value="CBG91741.1"/>
    <property type="molecule type" value="Genomic_DNA"/>
</dbReference>
<dbReference type="PIRSF" id="PIRSF000723">
    <property type="entry name" value="Carbamate_kin"/>
    <property type="match status" value="1"/>
</dbReference>
<dbReference type="GO" id="GO:0008804">
    <property type="term" value="F:carbamate kinase activity"/>
    <property type="evidence" value="ECO:0007669"/>
    <property type="project" value="UniProtKB-UniRule"/>
</dbReference>
<dbReference type="PANTHER" id="PTHR30409">
    <property type="entry name" value="CARBAMATE KINASE"/>
    <property type="match status" value="1"/>
</dbReference>
<keyword evidence="2 5" id="KW-0808">Transferase</keyword>
<dbReference type="FunFam" id="3.40.1160.10:FF:000007">
    <property type="entry name" value="Carbamate kinase"/>
    <property type="match status" value="1"/>
</dbReference>
<proteinExistence type="inferred from homology"/>
<dbReference type="InterPro" id="IPR001048">
    <property type="entry name" value="Asp/Glu/Uridylate_kinase"/>
</dbReference>
<evidence type="ECO:0000313" key="7">
    <source>
        <dbReference type="EMBL" id="CBG91741.1"/>
    </source>
</evidence>
<dbReference type="NCBIfam" id="TIGR00746">
    <property type="entry name" value="arcC"/>
    <property type="match status" value="1"/>
</dbReference>
<dbReference type="GO" id="GO:0005829">
    <property type="term" value="C:cytosol"/>
    <property type="evidence" value="ECO:0007669"/>
    <property type="project" value="TreeGrafter"/>
</dbReference>
<evidence type="ECO:0000256" key="3">
    <source>
        <dbReference type="ARBA" id="ARBA00022777"/>
    </source>
</evidence>
<sequence>MEINQIFLRIAGLSAQSQYQVSISVFWPRDILFIEAKMKKKLVIALGGNALLQRGEILSAENQQRSIQLFAKIAATLADDYQLVIVHGNGPQVGLLALQNVVYTDSPAWPLDILVAESQGMIGVAIAQALTQFKGGAPVTTLMTRVEVSPDDDAFAAPGKYIGPVYQPEQRTELEKRYGWTMKPDGQYLRRVVPSPTPKNIIDRDAIQTLMEAGHTVICCGGGGVPVVAQDGGYHGTEAVIDKDLTAAVLASEINADRLLILTDADAVYENWGTPQARALRHVTTEELAPFAAPDGAMGPKAAAVIQFVKQTGNPAFIGALQDASQILAGEKGTCVTR</sequence>
<reference evidence="7 8" key="1">
    <citation type="journal article" date="2010" name="J. Bacteriol.">
        <title>The Citrobacter rodentium genome sequence reveals convergent evolution with human pathogenic Escherichia coli.</title>
        <authorList>
            <person name="Petty N.K."/>
            <person name="Bulgin R."/>
            <person name="Crepin V.F."/>
            <person name="Cerdeno-Tarraga A.M."/>
            <person name="Schroeder G.N."/>
            <person name="Quail M.A."/>
            <person name="Lennard N."/>
            <person name="Corton C."/>
            <person name="Barron A."/>
            <person name="Clark L."/>
            <person name="Toribio A.L."/>
            <person name="Parkhill J."/>
            <person name="Dougan G."/>
            <person name="Frankel G."/>
            <person name="Thomson N.R."/>
        </authorList>
    </citation>
    <scope>NUCLEOTIDE SEQUENCE [LARGE SCALE GENOMIC DNA]</scope>
    <source>
        <strain evidence="7 8">ICC168</strain>
    </source>
</reference>
<evidence type="ECO:0000256" key="4">
    <source>
        <dbReference type="NCBIfam" id="TIGR00746"/>
    </source>
</evidence>
<dbReference type="eggNOG" id="COG0549">
    <property type="taxonomic scope" value="Bacteria"/>
</dbReference>
<protein>
    <recommendedName>
        <fullName evidence="4 5">Carbamate kinase</fullName>
    </recommendedName>
</protein>
<name>D2TTN6_CITRI</name>
<organism evidence="7 8">
    <name type="scientific">Citrobacter rodentium (strain ICC168)</name>
    <name type="common">Citrobacter freundii biotype 4280</name>
    <dbReference type="NCBI Taxonomy" id="637910"/>
    <lineage>
        <taxon>Bacteria</taxon>
        <taxon>Pseudomonadati</taxon>
        <taxon>Pseudomonadota</taxon>
        <taxon>Gammaproteobacteria</taxon>
        <taxon>Enterobacterales</taxon>
        <taxon>Enterobacteriaceae</taxon>
        <taxon>Citrobacter</taxon>
    </lineage>
</organism>
<dbReference type="InterPro" id="IPR003964">
    <property type="entry name" value="Carb_kinase"/>
</dbReference>
<dbReference type="STRING" id="637910.ROD_50691"/>
<evidence type="ECO:0000256" key="1">
    <source>
        <dbReference type="ARBA" id="ARBA00011066"/>
    </source>
</evidence>
<dbReference type="NCBIfam" id="NF006926">
    <property type="entry name" value="PRK09411.1"/>
    <property type="match status" value="1"/>
</dbReference>
<dbReference type="AlphaFoldDB" id="D2TTN6"/>
<accession>D2TTN6</accession>
<keyword evidence="3 5" id="KW-0418">Kinase</keyword>
<evidence type="ECO:0000256" key="5">
    <source>
        <dbReference type="PIRNR" id="PIRNR000723"/>
    </source>
</evidence>
<evidence type="ECO:0000256" key="2">
    <source>
        <dbReference type="ARBA" id="ARBA00022679"/>
    </source>
</evidence>
<keyword evidence="8" id="KW-1185">Reference proteome</keyword>
<dbReference type="HOGENOM" id="CLU_076278_0_1_6"/>
<dbReference type="NCBIfam" id="NF009008">
    <property type="entry name" value="PRK12354.1"/>
    <property type="match status" value="1"/>
</dbReference>
<dbReference type="GO" id="GO:0019546">
    <property type="term" value="P:L-arginine deiminase pathway"/>
    <property type="evidence" value="ECO:0007669"/>
    <property type="project" value="TreeGrafter"/>
</dbReference>
<dbReference type="KEGG" id="cro:ROD_50691"/>
<dbReference type="CDD" id="cd04235">
    <property type="entry name" value="AAK_CK"/>
    <property type="match status" value="1"/>
</dbReference>